<dbReference type="OrthoDB" id="1111448at2759"/>
<dbReference type="Pfam" id="PF13966">
    <property type="entry name" value="zf-RVT"/>
    <property type="match status" value="1"/>
</dbReference>
<protein>
    <recommendedName>
        <fullName evidence="5">Reverse transcriptase zinc-binding domain-containing protein</fullName>
    </recommendedName>
</protein>
<proteinExistence type="predicted"/>
<dbReference type="InterPro" id="IPR002156">
    <property type="entry name" value="RNaseH_domain"/>
</dbReference>
<evidence type="ECO:0000313" key="4">
    <source>
        <dbReference type="Proteomes" id="UP000886595"/>
    </source>
</evidence>
<feature type="domain" description="RNase H type-1" evidence="1">
    <location>
        <begin position="379"/>
        <end position="450"/>
    </location>
</feature>
<evidence type="ECO:0000313" key="3">
    <source>
        <dbReference type="EMBL" id="KAG2314439.1"/>
    </source>
</evidence>
<dbReference type="Proteomes" id="UP000886595">
    <property type="component" value="Unassembled WGS sequence"/>
</dbReference>
<reference evidence="3 4" key="1">
    <citation type="submission" date="2020-02" db="EMBL/GenBank/DDBJ databases">
        <authorList>
            <person name="Ma Q."/>
            <person name="Huang Y."/>
            <person name="Song X."/>
            <person name="Pei D."/>
        </authorList>
    </citation>
    <scope>NUCLEOTIDE SEQUENCE [LARGE SCALE GENOMIC DNA]</scope>
    <source>
        <strain evidence="3">Sxm20200214</strain>
        <tissue evidence="3">Leaf</tissue>
    </source>
</reference>
<evidence type="ECO:0000259" key="1">
    <source>
        <dbReference type="Pfam" id="PF13456"/>
    </source>
</evidence>
<dbReference type="PANTHER" id="PTHR47074">
    <property type="entry name" value="BNAC02G40300D PROTEIN"/>
    <property type="match status" value="1"/>
</dbReference>
<dbReference type="PANTHER" id="PTHR47074:SF11">
    <property type="entry name" value="REVERSE TRANSCRIPTASE-LIKE PROTEIN"/>
    <property type="match status" value="1"/>
</dbReference>
<dbReference type="EMBL" id="JAAMPC010000004">
    <property type="protein sequence ID" value="KAG2314439.1"/>
    <property type="molecule type" value="Genomic_DNA"/>
</dbReference>
<organism evidence="3 4">
    <name type="scientific">Brassica carinata</name>
    <name type="common">Ethiopian mustard</name>
    <name type="synonym">Abyssinian cabbage</name>
    <dbReference type="NCBI Taxonomy" id="52824"/>
    <lineage>
        <taxon>Eukaryota</taxon>
        <taxon>Viridiplantae</taxon>
        <taxon>Streptophyta</taxon>
        <taxon>Embryophyta</taxon>
        <taxon>Tracheophyta</taxon>
        <taxon>Spermatophyta</taxon>
        <taxon>Magnoliopsida</taxon>
        <taxon>eudicotyledons</taxon>
        <taxon>Gunneridae</taxon>
        <taxon>Pentapetalae</taxon>
        <taxon>rosids</taxon>
        <taxon>malvids</taxon>
        <taxon>Brassicales</taxon>
        <taxon>Brassicaceae</taxon>
        <taxon>Brassiceae</taxon>
        <taxon>Brassica</taxon>
    </lineage>
</organism>
<dbReference type="GO" id="GO:0003676">
    <property type="term" value="F:nucleic acid binding"/>
    <property type="evidence" value="ECO:0007669"/>
    <property type="project" value="InterPro"/>
</dbReference>
<dbReference type="Pfam" id="PF13456">
    <property type="entry name" value="RVT_3"/>
    <property type="match status" value="1"/>
</dbReference>
<gene>
    <name evidence="3" type="ORF">Bca52824_017561</name>
</gene>
<name>A0A8X8AVI2_BRACI</name>
<dbReference type="InterPro" id="IPR052929">
    <property type="entry name" value="RNase_H-like_EbsB-rel"/>
</dbReference>
<comment type="caution">
    <text evidence="3">The sequence shown here is derived from an EMBL/GenBank/DDBJ whole genome shotgun (WGS) entry which is preliminary data.</text>
</comment>
<evidence type="ECO:0008006" key="5">
    <source>
        <dbReference type="Google" id="ProtNLM"/>
    </source>
</evidence>
<sequence length="525" mass="60619">MGFRDLESFNQALLAKQGWRLVNQPNSLVAAFLKSQYFPQGDFLSAAVGSRPSFAWRSIIFGRELLVKGLRHEVGNGINTKVWLDRWVEDPAEGLRAPWIKNPSFDVNLVASSLIDRGTRRWNRQALQNIFVPGDVEIILKRQPMLNRGDFFSWKFNRSGNFSVKSAYWLACDEKTKKKQPEALSLPSLKSLKELVWKVLTVPKIKIFLWKSLNEALPVAQLMLKRGLKVDARCQLCGEEEEDINHVLFSCHIARQVWAVAEIPNPQFGFSMSSVFQNLWYLLRVKNLKIGSMEKLRAWPWVLWSLWKSRNEFLFEGRRWVAEEIVERAQKDAEEWFLAQVIDKEMQLHQSRELPTVKQCWKPPPQDWLMCNIAFDWDKKSKALGGAWVVRDQGGTVLCHSRRAFAELASKDEAKLQALLWAAESMNSLHFNKIIFAGEYEDVFGAVLRPQAWPSFLFHRDEFLRIINGIAEWRVLAIRKETNRGASFIADSVNRYGLFQSYVAAGPPSWLSELFLYESHSLLSV</sequence>
<evidence type="ECO:0000259" key="2">
    <source>
        <dbReference type="Pfam" id="PF13966"/>
    </source>
</evidence>
<dbReference type="InterPro" id="IPR026960">
    <property type="entry name" value="RVT-Znf"/>
</dbReference>
<accession>A0A8X8AVI2</accession>
<dbReference type="GO" id="GO:0004523">
    <property type="term" value="F:RNA-DNA hybrid ribonuclease activity"/>
    <property type="evidence" value="ECO:0007669"/>
    <property type="project" value="InterPro"/>
</dbReference>
<feature type="domain" description="Reverse transcriptase zinc-binding" evidence="2">
    <location>
        <begin position="162"/>
        <end position="258"/>
    </location>
</feature>
<dbReference type="AlphaFoldDB" id="A0A8X8AVI2"/>
<keyword evidence="4" id="KW-1185">Reference proteome</keyword>